<sequence>MSFKKEPCRNFQRGHCRFGEACRYLHVTQQQPKSNVFGFGTQTGLSQQKKSNPLGFGTQTGSHQQQKSNPFGFGVQSSSHPKAGTDFVSKQNQSKLFQNTWTRSTSTPTGVAPQKSDNETQAANHKCTDPEACRRQIVEDFESERPLWKLTCYGHSKNAPCDIVGDISYEELRAAAYDDAKRGLDFQSIVERERNLLSSKLVEFDNLLRKPYAVLPGRSSSQTPFSGARPNSFPLTAQNSPPPLVSSFNQLGASQNLGLGIRPFTPSNNAFVQLNANPYSSQASNTFGTNNMPHRSEGAFNGQIPAQTRGSSFTSNIAGFNNGDDINAGSISPAAPAQISNSSSNHSPVVPNGPNFSAGEPANTDVQFMNNLQTEDVSGNLSVWLKERWNPGEIPEEAPPDAFV</sequence>
<feature type="compositionally biased region" description="Polar residues" evidence="6">
    <location>
        <begin position="40"/>
        <end position="80"/>
    </location>
</feature>
<evidence type="ECO:0000256" key="1">
    <source>
        <dbReference type="ARBA" id="ARBA00004123"/>
    </source>
</evidence>
<keyword evidence="7" id="KW-1185">Reference proteome</keyword>
<reference evidence="8" key="1">
    <citation type="submission" date="2025-08" db="UniProtKB">
        <authorList>
            <consortium name="RefSeq"/>
        </authorList>
    </citation>
    <scope>IDENTIFICATION</scope>
    <source>
        <tissue evidence="8">Leaves</tissue>
    </source>
</reference>
<dbReference type="SUPFAM" id="SSF90229">
    <property type="entry name" value="CCCH zinc finger"/>
    <property type="match status" value="1"/>
</dbReference>
<evidence type="ECO:0000256" key="6">
    <source>
        <dbReference type="SAM" id="MobiDB-lite"/>
    </source>
</evidence>
<feature type="compositionally biased region" description="Low complexity" evidence="6">
    <location>
        <begin position="340"/>
        <end position="355"/>
    </location>
</feature>
<feature type="region of interest" description="Disordered" evidence="6">
    <location>
        <begin position="103"/>
        <end position="126"/>
    </location>
</feature>
<accession>A0A2I4HLL6</accession>
<dbReference type="Gramene" id="Jr06_00020_p1">
    <property type="protein sequence ID" value="cds.Jr06_00020_p1"/>
    <property type="gene ID" value="Jr06_00020"/>
</dbReference>
<evidence type="ECO:0000313" key="8">
    <source>
        <dbReference type="RefSeq" id="XP_018856992.1"/>
    </source>
</evidence>
<dbReference type="SMART" id="SM00356">
    <property type="entry name" value="ZnF_C3H1"/>
    <property type="match status" value="1"/>
</dbReference>
<proteinExistence type="predicted"/>
<keyword evidence="5" id="KW-0539">Nucleus</keyword>
<dbReference type="InterPro" id="IPR000571">
    <property type="entry name" value="Znf_CCCH"/>
</dbReference>
<dbReference type="InterPro" id="IPR051767">
    <property type="entry name" value="Nucleoporin_NUP42"/>
</dbReference>
<dbReference type="KEGG" id="jre:109019174"/>
<dbReference type="InterPro" id="IPR036855">
    <property type="entry name" value="Znf_CCCH_sf"/>
</dbReference>
<dbReference type="OrthoDB" id="250836at2759"/>
<dbReference type="STRING" id="51240.A0A2I4HLL6"/>
<dbReference type="Pfam" id="PF00642">
    <property type="entry name" value="zf-CCCH"/>
    <property type="match status" value="1"/>
</dbReference>
<dbReference type="GO" id="GO:0008270">
    <property type="term" value="F:zinc ion binding"/>
    <property type="evidence" value="ECO:0007669"/>
    <property type="project" value="UniProtKB-KW"/>
</dbReference>
<evidence type="ECO:0000313" key="7">
    <source>
        <dbReference type="Proteomes" id="UP000235220"/>
    </source>
</evidence>
<keyword evidence="2" id="KW-0479">Metal-binding</keyword>
<dbReference type="Gene3D" id="4.10.1000.10">
    <property type="entry name" value="Zinc finger, CCCH-type"/>
    <property type="match status" value="1"/>
</dbReference>
<feature type="region of interest" description="Disordered" evidence="6">
    <location>
        <begin position="40"/>
        <end position="83"/>
    </location>
</feature>
<dbReference type="GO" id="GO:0061630">
    <property type="term" value="F:ubiquitin protein ligase activity"/>
    <property type="evidence" value="ECO:0000318"/>
    <property type="project" value="GO_Central"/>
</dbReference>
<dbReference type="GO" id="GO:0005634">
    <property type="term" value="C:nucleus"/>
    <property type="evidence" value="ECO:0000318"/>
    <property type="project" value="GO_Central"/>
</dbReference>
<evidence type="ECO:0000256" key="3">
    <source>
        <dbReference type="ARBA" id="ARBA00022771"/>
    </source>
</evidence>
<evidence type="ECO:0000256" key="2">
    <source>
        <dbReference type="ARBA" id="ARBA00022723"/>
    </source>
</evidence>
<dbReference type="PANTHER" id="PTHR46527:SF1">
    <property type="entry name" value="NUCLEOPORIN NUP42"/>
    <property type="match status" value="1"/>
</dbReference>
<protein>
    <submittedName>
        <fullName evidence="8">Zinc finger CCCH domain-containing protein 16 isoform X1</fullName>
    </submittedName>
</protein>
<dbReference type="RefSeq" id="XP_018856992.1">
    <property type="nucleotide sequence ID" value="XM_019001447.2"/>
</dbReference>
<dbReference type="Proteomes" id="UP000235220">
    <property type="component" value="Chromosome 6"/>
</dbReference>
<keyword evidence="4" id="KW-0862">Zinc</keyword>
<keyword evidence="3" id="KW-0863">Zinc-finger</keyword>
<dbReference type="FunCoup" id="A0A2I4HLL6">
    <property type="interactions" value="2616"/>
</dbReference>
<gene>
    <name evidence="8" type="primary">LOC109019174</name>
</gene>
<organism evidence="7 8">
    <name type="scientific">Juglans regia</name>
    <name type="common">English walnut</name>
    <dbReference type="NCBI Taxonomy" id="51240"/>
    <lineage>
        <taxon>Eukaryota</taxon>
        <taxon>Viridiplantae</taxon>
        <taxon>Streptophyta</taxon>
        <taxon>Embryophyta</taxon>
        <taxon>Tracheophyta</taxon>
        <taxon>Spermatophyta</taxon>
        <taxon>Magnoliopsida</taxon>
        <taxon>eudicotyledons</taxon>
        <taxon>Gunneridae</taxon>
        <taxon>Pentapetalae</taxon>
        <taxon>rosids</taxon>
        <taxon>fabids</taxon>
        <taxon>Fagales</taxon>
        <taxon>Juglandaceae</taxon>
        <taxon>Juglans</taxon>
    </lineage>
</organism>
<dbReference type="PROSITE" id="PS50103">
    <property type="entry name" value="ZF_C3H1"/>
    <property type="match status" value="1"/>
</dbReference>
<comment type="subcellular location">
    <subcellularLocation>
        <location evidence="1">Nucleus</location>
    </subcellularLocation>
</comment>
<dbReference type="GO" id="GO:0016567">
    <property type="term" value="P:protein ubiquitination"/>
    <property type="evidence" value="ECO:0000318"/>
    <property type="project" value="GO_Central"/>
</dbReference>
<feature type="region of interest" description="Disordered" evidence="6">
    <location>
        <begin position="329"/>
        <end position="363"/>
    </location>
</feature>
<evidence type="ECO:0000256" key="5">
    <source>
        <dbReference type="ARBA" id="ARBA00023242"/>
    </source>
</evidence>
<dbReference type="PANTHER" id="PTHR46527">
    <property type="entry name" value="NUCLEOPORIN-LIKE PROTEIN 2"/>
    <property type="match status" value="1"/>
</dbReference>
<evidence type="ECO:0000256" key="4">
    <source>
        <dbReference type="ARBA" id="ARBA00022833"/>
    </source>
</evidence>
<name>A0A2I4HLL6_JUGRE</name>
<dbReference type="GeneID" id="109019174"/>
<dbReference type="AlphaFoldDB" id="A0A2I4HLL6"/>